<dbReference type="InterPro" id="IPR036188">
    <property type="entry name" value="FAD/NAD-bd_sf"/>
</dbReference>
<keyword evidence="6" id="KW-0472">Membrane</keyword>
<evidence type="ECO:0000313" key="8">
    <source>
        <dbReference type="EMBL" id="RJG02691.1"/>
    </source>
</evidence>
<reference evidence="9" key="1">
    <citation type="submission" date="2018-09" db="EMBL/GenBank/DDBJ databases">
        <authorList>
            <person name="Zhu H."/>
        </authorList>
    </citation>
    <scope>NUCLEOTIDE SEQUENCE [LARGE SCALE GENOMIC DNA]</scope>
    <source>
        <strain evidence="9">K1S02-23</strain>
    </source>
</reference>
<evidence type="ECO:0000259" key="7">
    <source>
        <dbReference type="Pfam" id="PF01593"/>
    </source>
</evidence>
<keyword evidence="2" id="KW-0732">Signal</keyword>
<organism evidence="8 9">
    <name type="scientific">Noviherbaspirillum sedimenti</name>
    <dbReference type="NCBI Taxonomy" id="2320865"/>
    <lineage>
        <taxon>Bacteria</taxon>
        <taxon>Pseudomonadati</taxon>
        <taxon>Pseudomonadota</taxon>
        <taxon>Betaproteobacteria</taxon>
        <taxon>Burkholderiales</taxon>
        <taxon>Oxalobacteraceae</taxon>
        <taxon>Noviherbaspirillum</taxon>
    </lineage>
</organism>
<dbReference type="InterPro" id="IPR002937">
    <property type="entry name" value="Amino_oxidase"/>
</dbReference>
<name>A0A3A3G437_9BURK</name>
<dbReference type="RefSeq" id="WP_119786193.1">
    <property type="nucleotide sequence ID" value="NZ_QYUQ01000002.1"/>
</dbReference>
<feature type="domain" description="Amine oxidase" evidence="7">
    <location>
        <begin position="16"/>
        <end position="482"/>
    </location>
</feature>
<dbReference type="GO" id="GO:0016491">
    <property type="term" value="F:oxidoreductase activity"/>
    <property type="evidence" value="ECO:0007669"/>
    <property type="project" value="InterPro"/>
</dbReference>
<dbReference type="PANTHER" id="PTHR46091">
    <property type="entry name" value="BLR7054 PROTEIN"/>
    <property type="match status" value="1"/>
</dbReference>
<keyword evidence="1" id="KW-0285">Flavoprotein</keyword>
<dbReference type="PANTHER" id="PTHR46091:SF3">
    <property type="entry name" value="AMINE OXIDASE DOMAIN-CONTAINING PROTEIN"/>
    <property type="match status" value="1"/>
</dbReference>
<comment type="caution">
    <text evidence="8">The sequence shown here is derived from an EMBL/GenBank/DDBJ whole genome shotgun (WGS) entry which is preliminary data.</text>
</comment>
<dbReference type="SUPFAM" id="SSF51905">
    <property type="entry name" value="FAD/NAD(P)-binding domain"/>
    <property type="match status" value="1"/>
</dbReference>
<protein>
    <submittedName>
        <fullName evidence="8">NAD(P)/FAD-dependent oxidoreductase</fullName>
    </submittedName>
</protein>
<sequence>MNTQNAYDVIVVGAGLGGLCVAALLAKMEGKKVLVLEKESGIGGRMHHFIGDDIKTKEDYLGPLGASTGWLVTSVPSLPKIIDDGLLAGYKFELGMHDIVNGTSSRVCHILEALGVPVEIVPLKACGFWSDGKLHSMTRGQLPWMDGDDYREMRAIISEMVKMPVDEIRKNHRISLAEYIAPKTQNPKVLEFFDILGAFTVGMNSAKQLSAGEFILVTRMPMLGGLHFADGTLGQMGGKGFMQIAHNLESIITAQGGEVRLGQHVENITVDFGTATGVRVRKEGGFEEFTAPTIVCNVPIKLAVKRELIPNAYLSKEFIEKVASFESSGAVTPIFGLKKSVIDIPGMLMTKIAIDDPAFPDGIMFGYEAHSLFIEGKAPKGKEIIECWVGLPTSELRELKRTGKLQLLCDSILDFMDKSHPGFKDSLEWALFPAFDFVTSVAPTPAQAWDGQLAPKSDDIEGLFFVGESVRNYGKFMDGVAYGALLCTNEITGKNYMHEILPPHQREI</sequence>
<dbReference type="AlphaFoldDB" id="A0A3A3G437"/>
<keyword evidence="3" id="KW-0274">FAD</keyword>
<keyword evidence="5" id="KW-0520">NAD</keyword>
<evidence type="ECO:0000256" key="4">
    <source>
        <dbReference type="ARBA" id="ARBA00022857"/>
    </source>
</evidence>
<evidence type="ECO:0000256" key="3">
    <source>
        <dbReference type="ARBA" id="ARBA00022827"/>
    </source>
</evidence>
<accession>A0A3A3G437</accession>
<keyword evidence="9" id="KW-1185">Reference proteome</keyword>
<keyword evidence="6" id="KW-1133">Transmembrane helix</keyword>
<keyword evidence="6" id="KW-0812">Transmembrane</keyword>
<evidence type="ECO:0000256" key="6">
    <source>
        <dbReference type="SAM" id="Phobius"/>
    </source>
</evidence>
<keyword evidence="4" id="KW-0521">NADP</keyword>
<evidence type="ECO:0000256" key="5">
    <source>
        <dbReference type="ARBA" id="ARBA00023027"/>
    </source>
</evidence>
<dbReference type="Pfam" id="PF01593">
    <property type="entry name" value="Amino_oxidase"/>
    <property type="match status" value="1"/>
</dbReference>
<dbReference type="Proteomes" id="UP000266327">
    <property type="component" value="Unassembled WGS sequence"/>
</dbReference>
<proteinExistence type="predicted"/>
<gene>
    <name evidence="8" type="ORF">D3878_14805</name>
</gene>
<evidence type="ECO:0000256" key="2">
    <source>
        <dbReference type="ARBA" id="ARBA00022729"/>
    </source>
</evidence>
<dbReference type="InterPro" id="IPR052206">
    <property type="entry name" value="Retinol_saturase"/>
</dbReference>
<dbReference type="OrthoDB" id="20837at2"/>
<feature type="transmembrane region" description="Helical" evidence="6">
    <location>
        <begin position="6"/>
        <end position="26"/>
    </location>
</feature>
<evidence type="ECO:0000256" key="1">
    <source>
        <dbReference type="ARBA" id="ARBA00022630"/>
    </source>
</evidence>
<dbReference type="Gene3D" id="3.90.660.50">
    <property type="match status" value="1"/>
</dbReference>
<evidence type="ECO:0000313" key="9">
    <source>
        <dbReference type="Proteomes" id="UP000266327"/>
    </source>
</evidence>
<dbReference type="EMBL" id="QYUQ01000002">
    <property type="protein sequence ID" value="RJG02691.1"/>
    <property type="molecule type" value="Genomic_DNA"/>
</dbReference>
<dbReference type="Gene3D" id="3.50.50.60">
    <property type="entry name" value="FAD/NAD(P)-binding domain"/>
    <property type="match status" value="2"/>
</dbReference>